<evidence type="ECO:0000256" key="3">
    <source>
        <dbReference type="ARBA" id="ARBA00022692"/>
    </source>
</evidence>
<dbReference type="PANTHER" id="PTHR14969">
    <property type="entry name" value="SPHINGOSINE-1-PHOSPHATE PHOSPHOHYDROLASE"/>
    <property type="match status" value="1"/>
</dbReference>
<feature type="transmembrane region" description="Helical" evidence="7">
    <location>
        <begin position="222"/>
        <end position="240"/>
    </location>
</feature>
<comment type="subcellular location">
    <subcellularLocation>
        <location evidence="1">Cell membrane</location>
        <topology evidence="1">Multi-pass membrane protein</topology>
    </subcellularLocation>
</comment>
<evidence type="ECO:0000256" key="4">
    <source>
        <dbReference type="ARBA" id="ARBA00022801"/>
    </source>
</evidence>
<keyword evidence="3 7" id="KW-0812">Transmembrane</keyword>
<protein>
    <submittedName>
        <fullName evidence="9">Membrane-associated phospholipid phosphatase</fullName>
    </submittedName>
</protein>
<evidence type="ECO:0000313" key="10">
    <source>
        <dbReference type="Proteomes" id="UP000523821"/>
    </source>
</evidence>
<keyword evidence="5 7" id="KW-1133">Transmembrane helix</keyword>
<dbReference type="InterPro" id="IPR000326">
    <property type="entry name" value="PAP2/HPO"/>
</dbReference>
<dbReference type="AlphaFoldDB" id="A0A7W9L3T0"/>
<dbReference type="GO" id="GO:0016787">
    <property type="term" value="F:hydrolase activity"/>
    <property type="evidence" value="ECO:0007669"/>
    <property type="project" value="UniProtKB-KW"/>
</dbReference>
<feature type="transmembrane region" description="Helical" evidence="7">
    <location>
        <begin position="88"/>
        <end position="105"/>
    </location>
</feature>
<feature type="transmembrane region" description="Helical" evidence="7">
    <location>
        <begin position="37"/>
        <end position="60"/>
    </location>
</feature>
<evidence type="ECO:0000256" key="5">
    <source>
        <dbReference type="ARBA" id="ARBA00022989"/>
    </source>
</evidence>
<keyword evidence="4" id="KW-0378">Hydrolase</keyword>
<evidence type="ECO:0000313" key="9">
    <source>
        <dbReference type="EMBL" id="MBB5754869.1"/>
    </source>
</evidence>
<dbReference type="GO" id="GO:0005886">
    <property type="term" value="C:plasma membrane"/>
    <property type="evidence" value="ECO:0007669"/>
    <property type="project" value="UniProtKB-SubCell"/>
</dbReference>
<evidence type="ECO:0000256" key="2">
    <source>
        <dbReference type="ARBA" id="ARBA00022475"/>
    </source>
</evidence>
<dbReference type="SUPFAM" id="SSF48317">
    <property type="entry name" value="Acid phosphatase/Vanadium-dependent haloperoxidase"/>
    <property type="match status" value="1"/>
</dbReference>
<feature type="domain" description="Phosphatidic acid phosphatase type 2/haloperoxidase" evidence="8">
    <location>
        <begin position="124"/>
        <end position="237"/>
    </location>
</feature>
<feature type="transmembrane region" description="Helical" evidence="7">
    <location>
        <begin position="200"/>
        <end position="216"/>
    </location>
</feature>
<keyword evidence="2" id="KW-1003">Cell membrane</keyword>
<dbReference type="Proteomes" id="UP000523821">
    <property type="component" value="Unassembled WGS sequence"/>
</dbReference>
<dbReference type="Pfam" id="PF01569">
    <property type="entry name" value="PAP2"/>
    <property type="match status" value="1"/>
</dbReference>
<evidence type="ECO:0000256" key="7">
    <source>
        <dbReference type="SAM" id="Phobius"/>
    </source>
</evidence>
<gene>
    <name evidence="9" type="ORF">GGQ63_003961</name>
</gene>
<dbReference type="PANTHER" id="PTHR14969:SF62">
    <property type="entry name" value="DECAPRENYLPHOSPHORYL-5-PHOSPHORIBOSE PHOSPHATASE RV3807C-RELATED"/>
    <property type="match status" value="1"/>
</dbReference>
<feature type="transmembrane region" description="Helical" evidence="7">
    <location>
        <begin position="117"/>
        <end position="142"/>
    </location>
</feature>
<keyword evidence="6 7" id="KW-0472">Membrane</keyword>
<proteinExistence type="predicted"/>
<dbReference type="Gene3D" id="1.20.144.10">
    <property type="entry name" value="Phosphatidic acid phosphatase type 2/haloperoxidase"/>
    <property type="match status" value="2"/>
</dbReference>
<name>A0A7W9L3T0_9HYPH</name>
<evidence type="ECO:0000259" key="8">
    <source>
        <dbReference type="SMART" id="SM00014"/>
    </source>
</evidence>
<dbReference type="SMART" id="SM00014">
    <property type="entry name" value="acidPPc"/>
    <property type="match status" value="1"/>
</dbReference>
<sequence>MTMSASGGGLRANLAGVASHARRAAGRRTRPPRRVDAMIVSAAAVTLVLAAAILAVGLGLDRRSIAIAQDSPAPVIAFFAVLSELGRSYWTLVPSGLLVLLLLCGDWRRVEPRARAAWAEIGALAAFIFGAVGGAAILVNIAKELVGRGRPQTFGEIGWLGFEPFRFDWTWQSFPSGHSTTAGALLVIGALVFPRRQGAFLAFGLGVAISRVFVGAHYPSDIIAGLAVGILFSLWLAAVFRRCGWGFARHGPDSIRARTAALRRLLARPRGGRALLAALGTALSLRQAPIRGR</sequence>
<accession>A0A7W9L3T0</accession>
<dbReference type="EMBL" id="JACHOO010000010">
    <property type="protein sequence ID" value="MBB5754869.1"/>
    <property type="molecule type" value="Genomic_DNA"/>
</dbReference>
<reference evidence="9 10" key="1">
    <citation type="submission" date="2020-08" db="EMBL/GenBank/DDBJ databases">
        <title>Genomic Encyclopedia of Type Strains, Phase IV (KMG-IV): sequencing the most valuable type-strain genomes for metagenomic binning, comparative biology and taxonomic classification.</title>
        <authorList>
            <person name="Goeker M."/>
        </authorList>
    </citation>
    <scope>NUCLEOTIDE SEQUENCE [LARGE SCALE GENOMIC DNA]</scope>
    <source>
        <strain evidence="9 10">DSM 16268</strain>
    </source>
</reference>
<organism evidence="9 10">
    <name type="scientific">Prosthecomicrobium pneumaticum</name>
    <dbReference type="NCBI Taxonomy" id="81895"/>
    <lineage>
        <taxon>Bacteria</taxon>
        <taxon>Pseudomonadati</taxon>
        <taxon>Pseudomonadota</taxon>
        <taxon>Alphaproteobacteria</taxon>
        <taxon>Hyphomicrobiales</taxon>
        <taxon>Kaistiaceae</taxon>
        <taxon>Prosthecomicrobium</taxon>
    </lineage>
</organism>
<dbReference type="InterPro" id="IPR036938">
    <property type="entry name" value="PAP2/HPO_sf"/>
</dbReference>
<feature type="transmembrane region" description="Helical" evidence="7">
    <location>
        <begin position="174"/>
        <end position="193"/>
    </location>
</feature>
<evidence type="ECO:0000256" key="6">
    <source>
        <dbReference type="ARBA" id="ARBA00023136"/>
    </source>
</evidence>
<comment type="caution">
    <text evidence="9">The sequence shown here is derived from an EMBL/GenBank/DDBJ whole genome shotgun (WGS) entry which is preliminary data.</text>
</comment>
<evidence type="ECO:0000256" key="1">
    <source>
        <dbReference type="ARBA" id="ARBA00004651"/>
    </source>
</evidence>
<keyword evidence="10" id="KW-1185">Reference proteome</keyword>